<dbReference type="Proteomes" id="UP000576645">
    <property type="component" value="Unassembled WGS sequence"/>
</dbReference>
<dbReference type="Pfam" id="PF26124">
    <property type="entry name" value="DUF8038"/>
    <property type="match status" value="2"/>
</dbReference>
<feature type="compositionally biased region" description="Polar residues" evidence="1">
    <location>
        <begin position="1"/>
        <end position="22"/>
    </location>
</feature>
<dbReference type="Pfam" id="PF15645">
    <property type="entry name" value="Tox-PLDMTX"/>
    <property type="match status" value="1"/>
</dbReference>
<reference evidence="4 5" key="1">
    <citation type="submission" date="2019-09" db="EMBL/GenBank/DDBJ databases">
        <title>Draft genome sequencing and comparative genomics of hatchery-associated Vibrios.</title>
        <authorList>
            <person name="Kehlet-Delgado H."/>
            <person name="Mueller R.S."/>
        </authorList>
    </citation>
    <scope>NUCLEOTIDE SEQUENCE [LARGE SCALE GENOMIC DNA]</scope>
    <source>
        <strain evidence="4 5">09-121-3</strain>
    </source>
</reference>
<evidence type="ECO:0000256" key="1">
    <source>
        <dbReference type="SAM" id="MobiDB-lite"/>
    </source>
</evidence>
<feature type="domain" description="Tox-PLDMTX" evidence="2">
    <location>
        <begin position="2802"/>
        <end position="2939"/>
    </location>
</feature>
<proteinExistence type="predicted"/>
<evidence type="ECO:0000313" key="4">
    <source>
        <dbReference type="EMBL" id="NOJ24250.1"/>
    </source>
</evidence>
<evidence type="ECO:0008006" key="6">
    <source>
        <dbReference type="Google" id="ProtNLM"/>
    </source>
</evidence>
<comment type="caution">
    <text evidence="4">The sequence shown here is derived from an EMBL/GenBank/DDBJ whole genome shotgun (WGS) entry which is preliminary data.</text>
</comment>
<dbReference type="Gene3D" id="3.10.670.10">
    <property type="entry name" value="Secreted effector protein ssei"/>
    <property type="match status" value="1"/>
</dbReference>
<gene>
    <name evidence="4" type="ORF">F0238_16070</name>
</gene>
<accession>A0AAP7DFB0</accession>
<organism evidence="4 5">
    <name type="scientific">Vibrio coralliilyticus</name>
    <dbReference type="NCBI Taxonomy" id="190893"/>
    <lineage>
        <taxon>Bacteria</taxon>
        <taxon>Pseudomonadati</taxon>
        <taxon>Pseudomonadota</taxon>
        <taxon>Gammaproteobacteria</taxon>
        <taxon>Vibrionales</taxon>
        <taxon>Vibrionaceae</taxon>
        <taxon>Vibrio</taxon>
    </lineage>
</organism>
<dbReference type="RefSeq" id="WP_171353168.1">
    <property type="nucleotide sequence ID" value="NZ_VTXP01000008.1"/>
</dbReference>
<dbReference type="InterPro" id="IPR058351">
    <property type="entry name" value="DUF8038"/>
</dbReference>
<name>A0AAP7DFB0_9VIBR</name>
<evidence type="ECO:0000259" key="2">
    <source>
        <dbReference type="Pfam" id="PF15645"/>
    </source>
</evidence>
<sequence length="3371" mass="380361">MIPIQTHLSDQVPSSSGTTPNFPSGPEKHDDGPLLSKLNKVFEHVIVPTLPVAKEYRARGYNAAMPEVDFSQRTLLQQHVDQLDKVLCDHGDKFEPHAQREMEILSRRLRKQIECLTENQVTEWVKRQVPKVHQTTVPPMAGILGIQGVSESSEHMGSRKTAQALVRRLDASLAAMVAVACGLTNVVLHRDLECIKQRVERHLLESLTYRTQCAGPLIPEGKGRQDTLMPGTVDQPEAQELMGLKETLDWHQLHKARVQAELEEQLAQLKCTCQTIDDEIKKLSPLLGRQTETVRHEGAAAYLNVTYTLLKEATCCLKSGMETLQQQLEKLQDIQRSRGEIHATWSPPLTKSTVHPSITEWFTQKVALSKQETSSIKSKANIIAQKALTLGQSGLQAIDEFHQPKTDTQLLSDSIVRSILWRLQQHPVALIQVAIPLMYCLSELDKMKGGKSIEPAGVPTLPSNASPTDRLQHMLLLESPEMKHRTKLMTLSTLLNARLDEVERVCDTVKLNGTISALKSQAEAFYELTDDEAISLGKTDRHQLVDRCDRVCFKGHNAEIRVLAEDLRQSTDLLRQAITAGKRRTRNLSEVKRLVEQAVTKAVFAKGRLSKLSVSETGRDLNALSRGAHLAKYWAMMLSEHINAQDGVPSIRQILTLIHQHDLQEQTLSKGDPKGILLATRVTIELNKAQIGELQLSMTPQQYADHEKDMLEFMVSWGQRRFTRGLLQHPIGAFELAFSISSLMTFNILSPLYRLPVASLQIPYKIHKTKEFIAPGHDKPYKAIETVIKKRLTQLGLHMVTSPLPSPIKTGLGFAIASAGYVYNNKMDEKDRTVDATFERLIEGKSSQKIRMETIKTLTLQSITALPHSGIEAASRTILSSGIPKTRQEDRLVMELKSRADQDFDHLVETVDEDSSSSSHHTKRTRRSIDSIEGRRLSVNSLEKSYFERFGGDIQQFSEKMYNQLERINQPEAFMDYLDKQVGKMQRMINRAERPAHQEFFQSALELLEAAKDAGNKFQSLKVFQPPLSQIDELLFETMSFKVGLKYAEIQPLIEFQKSLWSLYLVLSEKDFEAHLARYLEQCQQFTHGLDIQDPNLTDTERSNFNTEMVINSFRFADDRDSMFKEYIETLVENIKANASREELSSSIREVQYRKQSSDHPLDKIVYTFCEQLLLNEFIELTDYRTRVANVTEYIFKDPRFEYLRVSLLPSELMYIQDNLSLSSQKIVDELLLYRMGEKLSLHDDIENAEARYLSAIKDHRLPNGSSYTRQQQIEEINHQGGLITYERATLRTNRILQARRDIELQNLSRQFWQEQGIDHPDKVSYIYRYPSLPAAALYTMPDENSPRSEQIQRLEHIKRFEPSYNRVIESKMGPKYLHSVNRTELSQDEINWDVDKYHEHLKLRLTHLWAAQPDDKKEYLNNVLPSALTPPKYTESVAKAPYFIKPSINDWPLENMLLLKDGLTYTVISLLPPSGKIEVFEGRDDLISFFVAPGNHEWVLSHASLYHQMDGRERYGIESALESIRAGTPASDWKFIPETSNFRMVEPGVLRTIAQTSMGNQGTGHYVRTSLVEATSRSYWQGISGNHSIEVSGEYSLPEKWKSANGQASFDKLYALQKTIDMQRLAETAISQFKNKHFEAYSDHLKDNFYRLINTARHRYDRLPWKNELLEKICFEPDKVEASIPGLLGKSGEHLPLEGMIMFHDSSPDKAKYVMVSLLGEGALVEFDTIEDVHHFFANPGNRYFLLSHISEHNKQPEPLGVSTPADTLDVMEEQATQYPRKVGISPFWSSTRSTFSVHKGKIPVSPLDPIGSAIRIAAGAATDVTTDALNISCVSLTRDWHVSMFDTLATRNLQRLESDADTLFKSHDEWRTEKALEITSAVLAIPAIALSMSAIAASGGAAAAPLAAAALTIDGLSFATTMAEGIYMLTQADSSEERIMGLVPIALAPLDLLGAAASTSDFMKAINVMKRAKVMKVAGSVSDAAFTGTRNNDAIGLLNVFSRESGVDSKSVFEEPLNRITNSLDENFLLKRDLSELVESYPKGTLPSADLEDFSLDENHQVAVQRLGSPKLAKGKWGGIIQDDSEVIPAVRSSRGEYMFSDTPTGAKSIGLSANNRITLMRYLEAYPDRQVVSDIEEMPSIYVRIGSRPGAARIKGLFPLEDAVKSLLNGLNNLAIRTGGIPGPTSSAIPTPGSVAKPLSSVTARYRKIVGWEKSLSAEAGHGVMLEISPYPGAGMIKVGEGKVSFRDIAAAAFREPTSNQMPQVASQSTEIGLEGRSINWNQMSLRAPLINGSAWQGLPGVLPGSDLDFYLYKALGGQPDVYFSILKEAEPNIPAKGFKFDNQRLLGKVEEGQFRVSVDKGLRWETGSWQQEWQWRFRYRKGVVDSTEELDKRLMRAKELRTTGGEISAFEDAKYAGELDQKVVTWLAKGNSPLDITRRDQLFNLVGKEPKALLESGELRQSGFLVLMDQNSLPTGQTLYVHVSPEGAHLYLSENPTLQDAMGKGVSLRKPAPQSSVLRTKYRLDEQGMTNFNKYIQSQNQAVVFTSVDEVHRNYIGVRMHIERQNEEMVVKIDGHTEHMQILSPRTVVGRLPLNDSSAQSLSDPLVQYTDQFKGQRGVQAISVHADAKGGFYYKDEGEVATAHSASELMAYLKEHGVDLRQGHGPIHLLSCYAKNEKSGAAKALANVTQRPVVAYSNRKLRMNSPQLIGNKELKLETQTGRLRRLLSREDFKPASEKVFYPKTSGDALTEKNNTLPLRTNDWHQTMTLQPHNIADKYAVEQTSQFTKPVFDKYANEPLENCENASRELSDILKVNPDYSNVRLGNLAFWDSAYGREADVYTNHWVVMAKFKGVELVLDPTAHQFSNKLGIEKPILDTYSNWVARYQKGLNQKRMTLAKIVEVKSFTQGPFASNNEFSGFRFIPNAKVLSVSRWYHQSGYDQYIQSLRSNVRAQFFINEPSTSFSIGREQGLNTEMSPKQYFSKFKQGKVQDGIFFVSMDLGNTWRRGNWREEFAFRIGGRLQTLNDHQVDAAINEASRRDPSYSRICYTGAFNDAEQAGGISPELAYQLHHKIAKKDARNEIINSEVYGKTFGLFGRGNAPLNRYDPDVFSEPGFIHLGEEVDYQALPWGKIVYDHVVYVHVHNNQVFFYQVNGSDFQDALGPFEQIGSNVSKNHSKHLMDKERISSFNNYFEANPRAVYHFTPTKNVAKATNQHAAVKGLLQAWSLDIESLRNFSRIEGKVYLYFPELNAEHINTRLIPLLRFLHEEGEKPVEIVFRDSEQVRLFKQVLVDTYGPELSSELEPEHRYLYSVGRTKLHDLSEDDSVRVINEVDGASDNEVWEMVEKAMKEMRLPRYVVVDFTKKAI</sequence>
<dbReference type="EMBL" id="VTXP01000008">
    <property type="protein sequence ID" value="NOJ24250.1"/>
    <property type="molecule type" value="Genomic_DNA"/>
</dbReference>
<feature type="domain" description="DUF8038" evidence="3">
    <location>
        <begin position="3034"/>
        <end position="3215"/>
    </location>
</feature>
<dbReference type="InterPro" id="IPR028907">
    <property type="entry name" value="Tox-PLDMTX_dom"/>
</dbReference>
<evidence type="ECO:0000313" key="5">
    <source>
        <dbReference type="Proteomes" id="UP000576645"/>
    </source>
</evidence>
<feature type="region of interest" description="Disordered" evidence="1">
    <location>
        <begin position="1"/>
        <end position="33"/>
    </location>
</feature>
<feature type="domain" description="DUF8038" evidence="3">
    <location>
        <begin position="2391"/>
        <end position="2558"/>
    </location>
</feature>
<protein>
    <recommendedName>
        <fullName evidence="6">Tox-PLDMTX domain-containing protein</fullName>
    </recommendedName>
</protein>
<evidence type="ECO:0000259" key="3">
    <source>
        <dbReference type="Pfam" id="PF26124"/>
    </source>
</evidence>